<dbReference type="Pfam" id="PF04998">
    <property type="entry name" value="RNA_pol_Rpb1_5"/>
    <property type="match status" value="1"/>
</dbReference>
<comment type="subunit">
    <text evidence="8">Part of the RNA polymerase complex.</text>
</comment>
<dbReference type="STRING" id="230361.sm9_1859"/>
<dbReference type="InterPro" id="IPR007081">
    <property type="entry name" value="RNA_pol_Rpb1_5"/>
</dbReference>
<dbReference type="PANTHER" id="PTHR19376">
    <property type="entry name" value="DNA-DIRECTED RNA POLYMERASE"/>
    <property type="match status" value="1"/>
</dbReference>
<reference evidence="10 11" key="1">
    <citation type="submission" date="2016-10" db="EMBL/GenBank/DDBJ databases">
        <authorList>
            <person name="Varghese N."/>
            <person name="Submissions S."/>
        </authorList>
    </citation>
    <scope>NUCLEOTIDE SEQUENCE [LARGE SCALE GENOMIC DNA]</scope>
    <source>
        <strain evidence="10 11">DSM 16643</strain>
    </source>
</reference>
<evidence type="ECO:0000256" key="5">
    <source>
        <dbReference type="ARBA" id="ARBA00023125"/>
    </source>
</evidence>
<evidence type="ECO:0000256" key="6">
    <source>
        <dbReference type="ARBA" id="ARBA00023163"/>
    </source>
</evidence>
<dbReference type="InterPro" id="IPR045867">
    <property type="entry name" value="DNA-dir_RpoC_beta_prime"/>
</dbReference>
<dbReference type="NCBIfam" id="TIGR02389">
    <property type="entry name" value="RNA_pol_rpoA2"/>
    <property type="match status" value="1"/>
</dbReference>
<keyword evidence="4 8" id="KW-0548">Nucleotidyltransferase</keyword>
<organism evidence="10 11">
    <name type="scientific">Methanobrevibacter millerae</name>
    <dbReference type="NCBI Taxonomy" id="230361"/>
    <lineage>
        <taxon>Archaea</taxon>
        <taxon>Methanobacteriati</taxon>
        <taxon>Methanobacteriota</taxon>
        <taxon>Methanomada group</taxon>
        <taxon>Methanobacteria</taxon>
        <taxon>Methanobacteriales</taxon>
        <taxon>Methanobacteriaceae</taxon>
        <taxon>Methanobrevibacter</taxon>
    </lineage>
</organism>
<dbReference type="EC" id="2.7.7.6" evidence="8"/>
<dbReference type="GO" id="GO:0000428">
    <property type="term" value="C:DNA-directed RNA polymerase complex"/>
    <property type="evidence" value="ECO:0007669"/>
    <property type="project" value="UniProtKB-KW"/>
</dbReference>
<keyword evidence="6 8" id="KW-0804">Transcription</keyword>
<evidence type="ECO:0000256" key="8">
    <source>
        <dbReference type="HAMAP-Rule" id="MF_00411"/>
    </source>
</evidence>
<evidence type="ECO:0000256" key="7">
    <source>
        <dbReference type="ARBA" id="ARBA00048552"/>
    </source>
</evidence>
<name>A0A1G5VE21_9EURY</name>
<dbReference type="InterPro" id="IPR012757">
    <property type="entry name" value="RPO1C"/>
</dbReference>
<dbReference type="Gene3D" id="1.10.150.390">
    <property type="match status" value="1"/>
</dbReference>
<dbReference type="SUPFAM" id="SSF64484">
    <property type="entry name" value="beta and beta-prime subunits of DNA dependent RNA-polymerase"/>
    <property type="match status" value="1"/>
</dbReference>
<feature type="domain" description="RNA polymerase Rpb1" evidence="9">
    <location>
        <begin position="15"/>
        <end position="445"/>
    </location>
</feature>
<keyword evidence="2 8" id="KW-0963">Cytoplasm</keyword>
<keyword evidence="11" id="KW-1185">Reference proteome</keyword>
<comment type="similarity">
    <text evidence="8">Belongs to the RNA polymerase beta' chain family.</text>
</comment>
<accession>A0A1G5VE21</accession>
<dbReference type="AlphaFoldDB" id="A0A1G5VE21"/>
<evidence type="ECO:0000256" key="3">
    <source>
        <dbReference type="ARBA" id="ARBA00022679"/>
    </source>
</evidence>
<evidence type="ECO:0000259" key="9">
    <source>
        <dbReference type="Pfam" id="PF04998"/>
    </source>
</evidence>
<dbReference type="GO" id="GO:0003899">
    <property type="term" value="F:DNA-directed RNA polymerase activity"/>
    <property type="evidence" value="ECO:0007669"/>
    <property type="project" value="UniProtKB-UniRule"/>
</dbReference>
<proteinExistence type="inferred from homology"/>
<evidence type="ECO:0000256" key="4">
    <source>
        <dbReference type="ARBA" id="ARBA00022695"/>
    </source>
</evidence>
<comment type="catalytic activity">
    <reaction evidence="7 8">
        <text>RNA(n) + a ribonucleoside 5'-triphosphate = RNA(n+1) + diphosphate</text>
        <dbReference type="Rhea" id="RHEA:21248"/>
        <dbReference type="Rhea" id="RHEA-COMP:14527"/>
        <dbReference type="Rhea" id="RHEA-COMP:17342"/>
        <dbReference type="ChEBI" id="CHEBI:33019"/>
        <dbReference type="ChEBI" id="CHEBI:61557"/>
        <dbReference type="ChEBI" id="CHEBI:140395"/>
        <dbReference type="EC" id="2.7.7.6"/>
    </reaction>
</comment>
<dbReference type="PANTHER" id="PTHR19376:SF32">
    <property type="entry name" value="DNA-DIRECTED RNA POLYMERASE III SUBUNIT RPC1"/>
    <property type="match status" value="1"/>
</dbReference>
<comment type="subcellular location">
    <subcellularLocation>
        <location evidence="8">Cytoplasm</location>
    </subcellularLocation>
</comment>
<dbReference type="EMBL" id="FMXB01000003">
    <property type="protein sequence ID" value="SDA44143.1"/>
    <property type="molecule type" value="Genomic_DNA"/>
</dbReference>
<dbReference type="GO" id="GO:0006351">
    <property type="term" value="P:DNA-templated transcription"/>
    <property type="evidence" value="ECO:0007669"/>
    <property type="project" value="UniProtKB-UniRule"/>
</dbReference>
<dbReference type="Proteomes" id="UP000323439">
    <property type="component" value="Unassembled WGS sequence"/>
</dbReference>
<dbReference type="GO" id="GO:0005737">
    <property type="term" value="C:cytoplasm"/>
    <property type="evidence" value="ECO:0007669"/>
    <property type="project" value="UniProtKB-SubCell"/>
</dbReference>
<dbReference type="HAMAP" id="MF_00411">
    <property type="entry name" value="RNApol_arch_Rpo1C"/>
    <property type="match status" value="1"/>
</dbReference>
<gene>
    <name evidence="8" type="primary">rpo1C</name>
    <name evidence="8" type="synonym">rpoA2</name>
    <name evidence="10" type="ORF">SAMN02910315_00583</name>
</gene>
<protein>
    <recommendedName>
        <fullName evidence="8">DNA-directed RNA polymerase subunit Rpo1C</fullName>
        <ecNumber evidence="8">2.7.7.6</ecNumber>
    </recommendedName>
    <alternativeName>
        <fullName evidence="8">DNA-directed RNA polymerase subunit A''</fullName>
    </alternativeName>
</protein>
<sequence length="499" mass="56149">MDELIEKVNNTLEMRSICIPEDFDVRNVLVDYDSIDITDDVFEEIIIKFKNINMVSDLLSSYDIDFVEFSQSLEERDIDIPNFYYIKNILANYPEGLSSDDLESVMDELGLIDKILKILIDKGIEFPKGYVEDLADAYVRRDLTDDELSQLVEKLKTAYDRAHVEAGEAVGTVAAQSVGEPGTQMTMRTFHYAGVTELNVTLGLPRLIEIVDARKDIATPTMDIYFEEDKRFDEEFVKTLANKIGKSTVNDILEEDGFNLNYAEMQVEATLSDKKIDERRLVKEDIIQKIESDFKKEKPEINGNLIIIKPKQKEGKEPHHIIRELRLLADKVRDLQVSGVKKIGKVIIRKDEEWVIHTEGSNLKEILDMPGIDPKRTTTNSIREIEDVLGIEAARQSIINEANNTLAEQGLTVDVRHIMLVADIMTSEGEVKSIGRHGISGEKSSVLARAAFEETGKHLLNASIRGEVDDLTGIIENIIIGQPIPLGTGSIGVKMAKNE</sequence>
<dbReference type="CDD" id="cd06528">
    <property type="entry name" value="RNAP_A"/>
    <property type="match status" value="1"/>
</dbReference>
<evidence type="ECO:0000256" key="1">
    <source>
        <dbReference type="ARBA" id="ARBA00022478"/>
    </source>
</evidence>
<dbReference type="GO" id="GO:0003677">
    <property type="term" value="F:DNA binding"/>
    <property type="evidence" value="ECO:0007669"/>
    <property type="project" value="UniProtKB-UniRule"/>
</dbReference>
<keyword evidence="3 8" id="KW-0808">Transferase</keyword>
<evidence type="ECO:0000256" key="2">
    <source>
        <dbReference type="ARBA" id="ARBA00022490"/>
    </source>
</evidence>
<evidence type="ECO:0000313" key="10">
    <source>
        <dbReference type="EMBL" id="SDA44143.1"/>
    </source>
</evidence>
<evidence type="ECO:0000313" key="11">
    <source>
        <dbReference type="Proteomes" id="UP000323439"/>
    </source>
</evidence>
<keyword evidence="5 8" id="KW-0238">DNA-binding</keyword>
<keyword evidence="1 8" id="KW-0240">DNA-directed RNA polymerase</keyword>
<comment type="function">
    <text evidence="8">DNA-dependent RNA polymerase (RNAP) catalyzes the transcription of DNA into RNA using the four ribonucleoside triphosphates as substrates. Forms part of the jaw domain.</text>
</comment>